<organism evidence="2 3">
    <name type="scientific">Cavenderia fasciculata</name>
    <name type="common">Slime mold</name>
    <name type="synonym">Dictyostelium fasciculatum</name>
    <dbReference type="NCBI Taxonomy" id="261658"/>
    <lineage>
        <taxon>Eukaryota</taxon>
        <taxon>Amoebozoa</taxon>
        <taxon>Evosea</taxon>
        <taxon>Eumycetozoa</taxon>
        <taxon>Dictyostelia</taxon>
        <taxon>Acytosteliales</taxon>
        <taxon>Cavenderiaceae</taxon>
        <taxon>Cavenderia</taxon>
    </lineage>
</organism>
<sequence length="1795" mass="199346">MIISSSQHRLLVMIGQIVILLLLYSRLTIQQQQPSDPWLTDSQIQFDTNIMSAQVDLVSSTFRVPRSGIRSPYFVMTNVSNHIPCESFSTSFNRPSYNTLMKFSYKIHNTQSESLYNYEDQLGCFVESQSSSTSPILPSNCLPTSFGDWTTSMKRIGRCQDNDSPNSSPSVYNPNIILFNFKKSMFSYQSQKQEMLKGRDFMQSYPMIGYQMNGYWKQSVDALKSLLSNVAPLLQPYSDGGSDIRAAFTSVPSTAISSTTQQSIITQSIDTLTTRDDILLQIQLLVNSLSNIYDPALSSQTSSLISSILNQMSRLNNQLDNQFNIVSQFITLSNFNSNTFNSLSNPSQLILENYIEHATSTLLLMSISNEFILMNNVLNQSISTTFYQQSFNNHLIDVFSKIQIQLKDINELFIQKSGIDMNQPNDPSSTFVNQNPLICQYLQVSSLTGTLNDYVGVISQQPAAAVISNTLSMFGDLSTCRDMYQRQQSVAVELVVNSNRQFTSSTGYSNANIGTVDVSSNTWLLTSMVVGRSIYQPSTFATANYFYLGGKQEERANILIDEVRVHTRALDWSSLGYKQVDDLNKRSCLVSKMDVKCDSGKCMTCDTGKGFVSDKSACKCVCPIGKVNVGGRCVDPCPTGMIRRAGSLACGCGDGQFLVVGASYVTIASAVIGGSDPTNYYPSNNLRTVGVQGVAFYDAKGVAVTPVSCTSSSQDTTSCAVLYDAQSSTYWTSAQGAGYAWVTFTLPPSSNKISTISIYPLTTSQTMKDVVVYVNGTSPTSPYFGAVVTRISIPLQSNSISVPIPITDFQSIASASQSPLTFCQSCPTIMTFYDYVGQPQYLYSPSSNLPRTSITQCMCNGNVDSRTSNTLNNPLWTFYPPRFGCAPPLPTPTLIASSGSNRLGINQPLSLVSNIQNQPLPVIEEPITIRYTVNGDDPTLLSSIFPSTNTYTSSQIQTVNIKIRAYQGVNRIESAVSNQMFYFLGTITCTSQPLNATSYNASVTVFIQCVTLPSMDSSPAYWIFYTVDNSQPTGYSLRYNNNYGITLVPDPIVGINQVNIRVLANVSGFFEQYQQFQYTLTPKLPPPQFQPFGSNDFYNQVPITITPPYLDETATVPTYYSNYSIYYQLVANGVVQPPALTDTTGIIYTPSSLKYLTCPIPTSSCFIRIRSIGKKNDLISDIVEKYFKITFDIGYLKPIIENNYYKVQDVMEIKMDKNTDTQGVETRYVMVYNQVLDGDIDCSVSMVEQSDSTLYSGSFNLTLKGFYYIYARNFKVSGSANFAVGSNQTCKLVVYTVPIDPPIIDVEPINYVNNGYLLLEIKPNNSKFEHIPSFKFQLNNGIATPDNSFAMTPVGQTILNVTMSPQAMVQQFVLSVIDCPLDRFMCSDATTVSFTLIKTCQPPTYIPMAGNYIYNVSVGTVCTDGCVPRYESKGSLPSINSTLFPSSGILLSMKSVDLYQSAYQFSTACFHTTLGASVPRGARYTIDRYRRPTPPIIHLVNANTLLPNQTVTLTCSIQYTGETCSIHFSIFRYYEPTGQTLDSAPIPIEPIPSTAGQQGYAHQYQSAFHPSTPQVVGKIIIKAISVIQTTQLYDFTYSSEASFIVDVYTFTPRVELIPSLYLESMYYPNAEIILMKSILDYDLDYIPTLSLGDTDTNNSKISFNSNNNNNNNNGSGIISISSFTQFQTPIILSSSNYKIYSFVSGKYYIPTNQIDSWFLTYDFEKEKREADEKAKKKRLQWLALLVLLAPLVVLAYFATKRGIKKHKKAAYDSHVRKALKMDTDTVANRYRYSRK</sequence>
<gene>
    <name evidence="2" type="primary">macA</name>
    <name evidence="2" type="ORF">DFA_04950</name>
</gene>
<dbReference type="KEGG" id="dfa:DFA_04950"/>
<protein>
    <submittedName>
        <fullName evidence="2">Cell fusion related protein</fullName>
    </submittedName>
</protein>
<dbReference type="Proteomes" id="UP000007797">
    <property type="component" value="Unassembled WGS sequence"/>
</dbReference>
<dbReference type="CDD" id="cd00064">
    <property type="entry name" value="FU"/>
    <property type="match status" value="1"/>
</dbReference>
<dbReference type="OrthoDB" id="19570at2759"/>
<keyword evidence="1" id="KW-0812">Transmembrane</keyword>
<keyword evidence="3" id="KW-1185">Reference proteome</keyword>
<name>F4PMM3_CACFS</name>
<dbReference type="InterPro" id="IPR006212">
    <property type="entry name" value="Furin_repeat"/>
</dbReference>
<reference evidence="3" key="1">
    <citation type="journal article" date="2011" name="Genome Res.">
        <title>Phylogeny-wide analysis of social amoeba genomes highlights ancient origins for complex intercellular communication.</title>
        <authorList>
            <person name="Heidel A.J."/>
            <person name="Lawal H.M."/>
            <person name="Felder M."/>
            <person name="Schilde C."/>
            <person name="Helps N.R."/>
            <person name="Tunggal B."/>
            <person name="Rivero F."/>
            <person name="John U."/>
            <person name="Schleicher M."/>
            <person name="Eichinger L."/>
            <person name="Platzer M."/>
            <person name="Noegel A.A."/>
            <person name="Schaap P."/>
            <person name="Gloeckner G."/>
        </authorList>
    </citation>
    <scope>NUCLEOTIDE SEQUENCE [LARGE SCALE GENOMIC DNA]</scope>
    <source>
        <strain evidence="3">SH3</strain>
    </source>
</reference>
<evidence type="ECO:0000256" key="1">
    <source>
        <dbReference type="SAM" id="Phobius"/>
    </source>
</evidence>
<proteinExistence type="predicted"/>
<keyword evidence="1" id="KW-0472">Membrane</keyword>
<dbReference type="EMBL" id="GL883008">
    <property type="protein sequence ID" value="EGG22820.1"/>
    <property type="molecule type" value="Genomic_DNA"/>
</dbReference>
<feature type="transmembrane region" description="Helical" evidence="1">
    <location>
        <begin position="1739"/>
        <end position="1758"/>
    </location>
</feature>
<evidence type="ECO:0000313" key="2">
    <source>
        <dbReference type="EMBL" id="EGG22820.1"/>
    </source>
</evidence>
<evidence type="ECO:0000313" key="3">
    <source>
        <dbReference type="Proteomes" id="UP000007797"/>
    </source>
</evidence>
<accession>F4PMM3</accession>
<dbReference type="RefSeq" id="XP_004360671.1">
    <property type="nucleotide sequence ID" value="XM_004360614.1"/>
</dbReference>
<dbReference type="GeneID" id="14874862"/>
<keyword evidence="1" id="KW-1133">Transmembrane helix</keyword>